<evidence type="ECO:0000256" key="5">
    <source>
        <dbReference type="ARBA" id="ARBA00022927"/>
    </source>
</evidence>
<evidence type="ECO:0000313" key="8">
    <source>
        <dbReference type="Proteomes" id="UP001642409"/>
    </source>
</evidence>
<dbReference type="Gene3D" id="1.25.10.10">
    <property type="entry name" value="Leucine-rich Repeat Variant"/>
    <property type="match status" value="1"/>
</dbReference>
<accession>A0AA86TJW9</accession>
<dbReference type="SUPFAM" id="SSF48371">
    <property type="entry name" value="ARM repeat"/>
    <property type="match status" value="2"/>
</dbReference>
<keyword evidence="3" id="KW-0963">Cytoplasm</keyword>
<name>A0AA86TJW9_9EUKA</name>
<sequence>MNAEQFHNILMIIKDSKDSNEIYQAETAYKAFREITPSDNFLQLLINEIVTKSEVQTHAIVLLRQDMDKNGTNSAIYRLSEYQIGRQIMIQLLMYLAENPNSILVQAIAIYIQSELQEKRLFQEAFQFVMQGIESQNTEVRECVTTLIQILSNVANEKLVEYQFDFLGFLNKAIEDTSDKVAFQAIKSLSMMIVQGFDLDGKSAFPPEVTGQITLAILNRISKSIQAASIDMSIKMLSAFKDAIEVEGESFIFQFNEIMTFLEQIMASDLDENLKKVAVQIFSELTEHCLQIKKMQRERIQSFMAKYIIPNLVPTEVQIQTWMESEKDFEFADNSIQEFCMECIGSSAYILGKQIVAPLIHDVIQQALQSSQWQVVIAAIIAMATGGQGMEDVINQKEVKYYTEALVKFSQHTHPKVRYEVLAALTVLSTTFATKITKYHAQIFPMLFRLHNDPVKKVAVHASTAMINFVSKLDYEETYMYLENVKEMIELCWGGNMVQQANALSLLNSLCEIVDEEDLTPLLYKFMPNVFEQFVGTMNAITSQGEFSQEENLYITSIVQLIAQAASSVTELFNDQIDQIMKNLCLIAQRSLAQTEHEIFGQTMDSMMQLADHFAGKMESYVQQLWPTFAELLQKDIYEVLSDVKHEGQTVTNDHVVAQQQAVLSFVATFCEQNPNGLKPVFDQIYQILSNKVCVGSQMAITVLLCQAELLNMSDEPIAVHNQIFRHFIDQIYPGADNLEKTVTITDLDEAHDAAQCLSCYIRHYLRAHLKHNDPNFQETAGKFFEVLSFLHAKTMELFKIQMEDVGECEEQEEKDAETEQLYDVFTDAIEAIGEAYGQFMLEFKQNIPFDLLEKFVAVASQLFAAGVESTPGISVSIVGYKMFSDIAEYMDAQVTQTVFANILDPLINYLKCKDHRIVQCTYYLLYMYVKRTLDPVIANNADILNQAIQLMNELKEDGSETALNAYDNICSYLCVSGLIAKQTVAFWGPLMDYLSQMESDSNEIEHVLYFLVEQSSSSELIQIKEQVCQVIVNLFFGKCYSHIKKHNQEIMQQIRPYLQQCGQIAQKAVTKGSDFVKKNWANFW</sequence>
<comment type="caution">
    <text evidence="6">The sequence shown here is derived from an EMBL/GenBank/DDBJ whole genome shotgun (WGS) entry which is preliminary data.</text>
</comment>
<evidence type="ECO:0000256" key="2">
    <source>
        <dbReference type="ARBA" id="ARBA00022448"/>
    </source>
</evidence>
<dbReference type="GO" id="GO:0005737">
    <property type="term" value="C:cytoplasm"/>
    <property type="evidence" value="ECO:0007669"/>
    <property type="project" value="UniProtKB-SubCell"/>
</dbReference>
<gene>
    <name evidence="6" type="ORF">HINF_LOCUS5537</name>
    <name evidence="7" type="ORF">HINF_LOCUS62933</name>
</gene>
<dbReference type="EMBL" id="CATOUU010000143">
    <property type="protein sequence ID" value="CAI9917892.1"/>
    <property type="molecule type" value="Genomic_DNA"/>
</dbReference>
<proteinExistence type="predicted"/>
<reference evidence="7 8" key="2">
    <citation type="submission" date="2024-07" db="EMBL/GenBank/DDBJ databases">
        <authorList>
            <person name="Akdeniz Z."/>
        </authorList>
    </citation>
    <scope>NUCLEOTIDE SEQUENCE [LARGE SCALE GENOMIC DNA]</scope>
</reference>
<keyword evidence="4" id="KW-0677">Repeat</keyword>
<evidence type="ECO:0000313" key="6">
    <source>
        <dbReference type="EMBL" id="CAI9917892.1"/>
    </source>
</evidence>
<dbReference type="AlphaFoldDB" id="A0AA86TJW9"/>
<organism evidence="6">
    <name type="scientific">Hexamita inflata</name>
    <dbReference type="NCBI Taxonomy" id="28002"/>
    <lineage>
        <taxon>Eukaryota</taxon>
        <taxon>Metamonada</taxon>
        <taxon>Diplomonadida</taxon>
        <taxon>Hexamitidae</taxon>
        <taxon>Hexamitinae</taxon>
        <taxon>Hexamita</taxon>
    </lineage>
</organism>
<evidence type="ECO:0000256" key="3">
    <source>
        <dbReference type="ARBA" id="ARBA00022490"/>
    </source>
</evidence>
<keyword evidence="5" id="KW-0653">Protein transport</keyword>
<reference evidence="6" key="1">
    <citation type="submission" date="2023-06" db="EMBL/GenBank/DDBJ databases">
        <authorList>
            <person name="Kurt Z."/>
        </authorList>
    </citation>
    <scope>NUCLEOTIDE SEQUENCE</scope>
</reference>
<dbReference type="InterPro" id="IPR040122">
    <property type="entry name" value="Importin_beta"/>
</dbReference>
<dbReference type="InterPro" id="IPR016024">
    <property type="entry name" value="ARM-type_fold"/>
</dbReference>
<dbReference type="GO" id="GO:0006606">
    <property type="term" value="P:protein import into nucleus"/>
    <property type="evidence" value="ECO:0007669"/>
    <property type="project" value="InterPro"/>
</dbReference>
<evidence type="ECO:0000256" key="1">
    <source>
        <dbReference type="ARBA" id="ARBA00004496"/>
    </source>
</evidence>
<keyword evidence="8" id="KW-1185">Reference proteome</keyword>
<dbReference type="PANTHER" id="PTHR10527">
    <property type="entry name" value="IMPORTIN BETA"/>
    <property type="match status" value="1"/>
</dbReference>
<comment type="subcellular location">
    <subcellularLocation>
        <location evidence="1">Cytoplasm</location>
    </subcellularLocation>
</comment>
<protein>
    <submittedName>
        <fullName evidence="6">Importin beta-3 subunit</fullName>
    </submittedName>
    <submittedName>
        <fullName evidence="7">Importin_beta-3 subunit</fullName>
    </submittedName>
</protein>
<dbReference type="Proteomes" id="UP001642409">
    <property type="component" value="Unassembled WGS sequence"/>
</dbReference>
<dbReference type="EMBL" id="CAXDID020000389">
    <property type="protein sequence ID" value="CAL6085963.1"/>
    <property type="molecule type" value="Genomic_DNA"/>
</dbReference>
<evidence type="ECO:0000313" key="7">
    <source>
        <dbReference type="EMBL" id="CAL6085963.1"/>
    </source>
</evidence>
<keyword evidence="2" id="KW-0813">Transport</keyword>
<evidence type="ECO:0000256" key="4">
    <source>
        <dbReference type="ARBA" id="ARBA00022737"/>
    </source>
</evidence>
<dbReference type="InterPro" id="IPR011989">
    <property type="entry name" value="ARM-like"/>
</dbReference>